<reference evidence="1" key="1">
    <citation type="submission" date="2020-09" db="EMBL/GenBank/DDBJ databases">
        <authorList>
            <person name="Blom J."/>
        </authorList>
    </citation>
    <scope>NUCLEOTIDE SEQUENCE</scope>
    <source>
        <strain evidence="1">No.66</strain>
    </source>
</reference>
<dbReference type="RefSeq" id="WP_071782776.1">
    <property type="nucleotide sequence ID" value="NZ_CAJCFV010000027.1"/>
</dbReference>
<proteinExistence type="predicted"/>
<sequence length="53" mass="5734">MTKKNLKPQQAAPVQREINTTSSVVVGGTAVTPLFDFMTGWWTGHPFAGDDAE</sequence>
<dbReference type="Pfam" id="PF19158">
    <property type="entry name" value="DUF5840"/>
    <property type="match status" value="1"/>
</dbReference>
<evidence type="ECO:0008006" key="3">
    <source>
        <dbReference type="Google" id="ProtNLM"/>
    </source>
</evidence>
<dbReference type="InterPro" id="IPR031036">
    <property type="entry name" value="Pren_cyc_PirE"/>
</dbReference>
<dbReference type="Proteomes" id="UP001153761">
    <property type="component" value="Chromosome"/>
</dbReference>
<name>A0AAD1V3C8_PLAAG</name>
<dbReference type="NCBIfam" id="TIGR04446">
    <property type="entry name" value="pren_cyc_PirE"/>
    <property type="match status" value="1"/>
</dbReference>
<organism evidence="1 2">
    <name type="scientific">Planktothrix agardhii</name>
    <name type="common">Oscillatoria agardhii</name>
    <dbReference type="NCBI Taxonomy" id="1160"/>
    <lineage>
        <taxon>Bacteria</taxon>
        <taxon>Bacillati</taxon>
        <taxon>Cyanobacteriota</taxon>
        <taxon>Cyanophyceae</taxon>
        <taxon>Oscillatoriophycideae</taxon>
        <taxon>Oscillatoriales</taxon>
        <taxon>Microcoleaceae</taxon>
        <taxon>Planktothrix</taxon>
    </lineage>
</organism>
<gene>
    <name evidence="1" type="ORF">PANO66_02676</name>
</gene>
<accession>A0AAD1V3C8</accession>
<dbReference type="AlphaFoldDB" id="A0AAD1V3C8"/>
<dbReference type="EMBL" id="LR882963">
    <property type="protein sequence ID" value="CAD5951937.1"/>
    <property type="molecule type" value="Genomic_DNA"/>
</dbReference>
<protein>
    <recommendedName>
        <fullName evidence="3">Anacyclamide/piricyclamide family prenylated cyclic peptide</fullName>
    </recommendedName>
</protein>
<evidence type="ECO:0000313" key="2">
    <source>
        <dbReference type="Proteomes" id="UP001153761"/>
    </source>
</evidence>
<evidence type="ECO:0000313" key="1">
    <source>
        <dbReference type="EMBL" id="CAD5951937.1"/>
    </source>
</evidence>